<feature type="transmembrane region" description="Helical" evidence="7">
    <location>
        <begin position="287"/>
        <end position="310"/>
    </location>
</feature>
<sequence length="554" mass="59998">MLCIGASSPLFLSLHSPSTSTSSAPPRLTSRSRSPLLINTRYKHCSPASSSHVGLEQQQYQEDEDVVQSVQLISSHGYLLTSHDELALQLLKDADADSPLPKEINGVDEPAHPSALFVFYVSCFVGNIKEKLWNFTWPCAIAMLHPSLMPVACVSFFSKLAIFVSGPLIGNLMDSFPRMHSYNFLNQAKTAAQVISGIMILHALSAPDFSVSSLQTQTWFVVLLLAMSADKLASLALDVSVERDWVVMLAGAKREIGLAQANATLSRVDLLCETGGAWLFAVLLSKYGHVMCIKFACVISVCTLPLLMLLSRVVDHLSLGVVGQFTLPQSCENFHSFDWQLNPKKIVKDGWMAIKRDWNEYVNLPVLPASVTYVLLCFNTALSPGSLMTTFLIHQGLSPYMLGLFSGSSAMLGFLSTFASASIVKRFGIFKAGAVGLLSQALPLITAVLVYWTEPILPGTALASFLALIVLSRWGQMSYSVIGLQIIQTGVHPSKANLIGTIENSVASLAELVMMGLAVLACDVSHYGLLAALSACSVVAATLFYCHWLARTND</sequence>
<evidence type="ECO:0000256" key="4">
    <source>
        <dbReference type="ARBA" id="ARBA00022692"/>
    </source>
</evidence>
<evidence type="ECO:0000313" key="8">
    <source>
        <dbReference type="EMBL" id="KAJ3696334.1"/>
    </source>
</evidence>
<feature type="transmembrane region" description="Helical" evidence="7">
    <location>
        <begin position="527"/>
        <end position="550"/>
    </location>
</feature>
<dbReference type="GO" id="GO:0016020">
    <property type="term" value="C:membrane"/>
    <property type="evidence" value="ECO:0007669"/>
    <property type="project" value="UniProtKB-SubCell"/>
</dbReference>
<evidence type="ECO:0000256" key="7">
    <source>
        <dbReference type="RuleBase" id="RU365065"/>
    </source>
</evidence>
<keyword evidence="3 7" id="KW-0813">Transport</keyword>
<gene>
    <name evidence="8" type="ORF">LUZ61_000039</name>
</gene>
<proteinExistence type="inferred from homology"/>
<keyword evidence="6 7" id="KW-0472">Membrane</keyword>
<feature type="transmembrane region" description="Helical" evidence="7">
    <location>
        <begin position="456"/>
        <end position="475"/>
    </location>
</feature>
<dbReference type="InterPro" id="IPR009716">
    <property type="entry name" value="Ferroportin-1"/>
</dbReference>
<keyword evidence="7" id="KW-0406">Ion transport</keyword>
<evidence type="ECO:0000313" key="9">
    <source>
        <dbReference type="Proteomes" id="UP001210211"/>
    </source>
</evidence>
<comment type="caution">
    <text evidence="8">The sequence shown here is derived from an EMBL/GenBank/DDBJ whole genome shotgun (WGS) entry which is preliminary data.</text>
</comment>
<evidence type="ECO:0000256" key="2">
    <source>
        <dbReference type="ARBA" id="ARBA00006279"/>
    </source>
</evidence>
<keyword evidence="5 7" id="KW-1133">Transmembrane helix</keyword>
<dbReference type="AlphaFoldDB" id="A0AAD5ZE98"/>
<protein>
    <recommendedName>
        <fullName evidence="7">Solute carrier family 40 member</fullName>
    </recommendedName>
</protein>
<evidence type="ECO:0000256" key="6">
    <source>
        <dbReference type="ARBA" id="ARBA00023136"/>
    </source>
</evidence>
<name>A0AAD5ZE98_9POAL</name>
<feature type="transmembrane region" description="Helical" evidence="7">
    <location>
        <begin position="496"/>
        <end position="521"/>
    </location>
</feature>
<feature type="transmembrane region" description="Helical" evidence="7">
    <location>
        <begin position="402"/>
        <end position="421"/>
    </location>
</feature>
<keyword evidence="9" id="KW-1185">Reference proteome</keyword>
<evidence type="ECO:0000256" key="5">
    <source>
        <dbReference type="ARBA" id="ARBA00022989"/>
    </source>
</evidence>
<evidence type="ECO:0000256" key="3">
    <source>
        <dbReference type="ARBA" id="ARBA00022448"/>
    </source>
</evidence>
<dbReference type="PANTHER" id="PTHR11660:SF51">
    <property type="entry name" value="SOLUTE CARRIER FAMILY 40 MEMBER 3, CHLOROPLASTIC"/>
    <property type="match status" value="1"/>
</dbReference>
<keyword evidence="4 7" id="KW-0812">Transmembrane</keyword>
<feature type="transmembrane region" description="Helical" evidence="7">
    <location>
        <begin position="428"/>
        <end position="450"/>
    </location>
</feature>
<comment type="function">
    <text evidence="7">May be involved in iron transport and iron homeostasis.</text>
</comment>
<comment type="similarity">
    <text evidence="2 7">Belongs to the ferroportin (FP) (TC 2.A.100) family. SLC40A subfamily.</text>
</comment>
<dbReference type="EMBL" id="JAMRDG010000001">
    <property type="protein sequence ID" value="KAJ3696334.1"/>
    <property type="molecule type" value="Genomic_DNA"/>
</dbReference>
<feature type="transmembrane region" description="Helical" evidence="7">
    <location>
        <begin position="361"/>
        <end position="382"/>
    </location>
</feature>
<comment type="caution">
    <text evidence="7">Lacks conserved residue(s) required for the propagation of feature annotation.</text>
</comment>
<dbReference type="GO" id="GO:0005381">
    <property type="term" value="F:iron ion transmembrane transporter activity"/>
    <property type="evidence" value="ECO:0007669"/>
    <property type="project" value="UniProtKB-UniRule"/>
</dbReference>
<organism evidence="8 9">
    <name type="scientific">Rhynchospora tenuis</name>
    <dbReference type="NCBI Taxonomy" id="198213"/>
    <lineage>
        <taxon>Eukaryota</taxon>
        <taxon>Viridiplantae</taxon>
        <taxon>Streptophyta</taxon>
        <taxon>Embryophyta</taxon>
        <taxon>Tracheophyta</taxon>
        <taxon>Spermatophyta</taxon>
        <taxon>Magnoliopsida</taxon>
        <taxon>Liliopsida</taxon>
        <taxon>Poales</taxon>
        <taxon>Cyperaceae</taxon>
        <taxon>Cyperoideae</taxon>
        <taxon>Rhynchosporeae</taxon>
        <taxon>Rhynchospora</taxon>
    </lineage>
</organism>
<evidence type="ECO:0000256" key="1">
    <source>
        <dbReference type="ARBA" id="ARBA00004141"/>
    </source>
</evidence>
<dbReference type="SUPFAM" id="SSF103473">
    <property type="entry name" value="MFS general substrate transporter"/>
    <property type="match status" value="1"/>
</dbReference>
<reference evidence="8 9" key="1">
    <citation type="journal article" date="2022" name="Cell">
        <title>Repeat-based holocentromeres influence genome architecture and karyotype evolution.</title>
        <authorList>
            <person name="Hofstatter P.G."/>
            <person name="Thangavel G."/>
            <person name="Lux T."/>
            <person name="Neumann P."/>
            <person name="Vondrak T."/>
            <person name="Novak P."/>
            <person name="Zhang M."/>
            <person name="Costa L."/>
            <person name="Castellani M."/>
            <person name="Scott A."/>
            <person name="Toegelov H."/>
            <person name="Fuchs J."/>
            <person name="Mata-Sucre Y."/>
            <person name="Dias Y."/>
            <person name="Vanzela A.L.L."/>
            <person name="Huettel B."/>
            <person name="Almeida C.C.S."/>
            <person name="Simkova H."/>
            <person name="Souza G."/>
            <person name="Pedrosa-Harand A."/>
            <person name="Macas J."/>
            <person name="Mayer K.F.X."/>
            <person name="Houben A."/>
            <person name="Marques A."/>
        </authorList>
    </citation>
    <scope>NUCLEOTIDE SEQUENCE [LARGE SCALE GENOMIC DNA]</scope>
    <source>
        <strain evidence="8">RhyTen1mFocal</strain>
    </source>
</reference>
<comment type="subcellular location">
    <subcellularLocation>
        <location evidence="1 7">Membrane</location>
        <topology evidence="1 7">Multi-pass membrane protein</topology>
    </subcellularLocation>
</comment>
<dbReference type="InterPro" id="IPR036259">
    <property type="entry name" value="MFS_trans_sf"/>
</dbReference>
<dbReference type="Pfam" id="PF06963">
    <property type="entry name" value="FPN1"/>
    <property type="match status" value="1"/>
</dbReference>
<dbReference type="Proteomes" id="UP001210211">
    <property type="component" value="Unassembled WGS sequence"/>
</dbReference>
<dbReference type="PANTHER" id="PTHR11660">
    <property type="entry name" value="SOLUTE CARRIER FAMILY 40 MEMBER"/>
    <property type="match status" value="1"/>
</dbReference>
<accession>A0AAD5ZE98</accession>